<keyword evidence="3" id="KW-1185">Reference proteome</keyword>
<gene>
    <name evidence="2" type="ORF">WH96_11755</name>
</gene>
<reference evidence="2 3" key="1">
    <citation type="submission" date="2015-03" db="EMBL/GenBank/DDBJ databases">
        <title>Genome Sequence of Kiloniella spongiae MEBiC09566, isolated from a marine sponge.</title>
        <authorList>
            <person name="Shao Z."/>
            <person name="Wang L."/>
            <person name="Li X."/>
        </authorList>
    </citation>
    <scope>NUCLEOTIDE SEQUENCE [LARGE SCALE GENOMIC DNA]</scope>
    <source>
        <strain evidence="2 3">MEBiC09566</strain>
    </source>
</reference>
<dbReference type="PATRIC" id="fig|1489064.4.peg.3670"/>
<evidence type="ECO:0000313" key="2">
    <source>
        <dbReference type="EMBL" id="KLN60578.1"/>
    </source>
</evidence>
<proteinExistence type="predicted"/>
<feature type="domain" description="N-acetyltransferase" evidence="1">
    <location>
        <begin position="6"/>
        <end position="149"/>
    </location>
</feature>
<dbReference type="SUPFAM" id="SSF55729">
    <property type="entry name" value="Acyl-CoA N-acyltransferases (Nat)"/>
    <property type="match status" value="1"/>
</dbReference>
<dbReference type="InterPro" id="IPR000182">
    <property type="entry name" value="GNAT_dom"/>
</dbReference>
<protein>
    <recommendedName>
        <fullName evidence="1">N-acetyltransferase domain-containing protein</fullName>
    </recommendedName>
</protein>
<accession>A0A0H2MDY2</accession>
<dbReference type="PROSITE" id="PS51186">
    <property type="entry name" value="GNAT"/>
    <property type="match status" value="1"/>
</dbReference>
<dbReference type="OrthoDB" id="20916at2"/>
<dbReference type="GO" id="GO:0016747">
    <property type="term" value="F:acyltransferase activity, transferring groups other than amino-acyl groups"/>
    <property type="evidence" value="ECO:0007669"/>
    <property type="project" value="InterPro"/>
</dbReference>
<name>A0A0H2MDY2_9PROT</name>
<organism evidence="2 3">
    <name type="scientific">Kiloniella spongiae</name>
    <dbReference type="NCBI Taxonomy" id="1489064"/>
    <lineage>
        <taxon>Bacteria</taxon>
        <taxon>Pseudomonadati</taxon>
        <taxon>Pseudomonadota</taxon>
        <taxon>Alphaproteobacteria</taxon>
        <taxon>Rhodospirillales</taxon>
        <taxon>Kiloniellaceae</taxon>
        <taxon>Kiloniella</taxon>
    </lineage>
</organism>
<dbReference type="InterPro" id="IPR016181">
    <property type="entry name" value="Acyl_CoA_acyltransferase"/>
</dbReference>
<sequence>MNKDHFEIRLVEKQEIQFLCDLAAGEGWNPGLRDIECFYQADKSGFFIGLLNGEPIACISAVKYGEDYGFVGFYIVREPWRGKGFGLAIWDYALDSLSGRVIGLDGVVDQQDNYIRSGFKLAHRNIRFEGTAKAEGNKAKSLVDVKSLPFEQIAAFDAGCFFEERKNFLKAWFGEEGHVGFAKINGKEIKGYGLIRPYCDGYKTGPLFAADPTVANDIFNALCTEVEGSNIILDVPENNTNGLLLAEHYGLEQSFETARMYKGGNIDLPLEKIYGITSFELG</sequence>
<dbReference type="STRING" id="1489064.WH96_11755"/>
<dbReference type="EMBL" id="LAQL01000007">
    <property type="protein sequence ID" value="KLN60578.1"/>
    <property type="molecule type" value="Genomic_DNA"/>
</dbReference>
<comment type="caution">
    <text evidence="2">The sequence shown here is derived from an EMBL/GenBank/DDBJ whole genome shotgun (WGS) entry which is preliminary data.</text>
</comment>
<dbReference type="Pfam" id="PF18014">
    <property type="entry name" value="Acetyltransf_18"/>
    <property type="match status" value="1"/>
</dbReference>
<dbReference type="Pfam" id="PF00583">
    <property type="entry name" value="Acetyltransf_1"/>
    <property type="match status" value="1"/>
</dbReference>
<dbReference type="Gene3D" id="3.40.630.90">
    <property type="match status" value="1"/>
</dbReference>
<evidence type="ECO:0000313" key="3">
    <source>
        <dbReference type="Proteomes" id="UP000035444"/>
    </source>
</evidence>
<dbReference type="AlphaFoldDB" id="A0A0H2MDY2"/>
<dbReference type="Gene3D" id="3.40.630.30">
    <property type="match status" value="1"/>
</dbReference>
<dbReference type="InterPro" id="IPR041496">
    <property type="entry name" value="YitH/HolE_GNAT"/>
</dbReference>
<dbReference type="PANTHER" id="PTHR47237">
    <property type="entry name" value="SLL0310 PROTEIN"/>
    <property type="match status" value="1"/>
</dbReference>
<dbReference type="CDD" id="cd04301">
    <property type="entry name" value="NAT_SF"/>
    <property type="match status" value="1"/>
</dbReference>
<dbReference type="InterPro" id="IPR052729">
    <property type="entry name" value="Acyl/Acetyltrans_Enzymes"/>
</dbReference>
<evidence type="ECO:0000259" key="1">
    <source>
        <dbReference type="PROSITE" id="PS51186"/>
    </source>
</evidence>
<dbReference type="PANTHER" id="PTHR47237:SF1">
    <property type="entry name" value="SLL0310 PROTEIN"/>
    <property type="match status" value="1"/>
</dbReference>
<dbReference type="Proteomes" id="UP000035444">
    <property type="component" value="Unassembled WGS sequence"/>
</dbReference>